<evidence type="ECO:0000313" key="11">
    <source>
        <dbReference type="Proteomes" id="UP000553059"/>
    </source>
</evidence>
<feature type="transmembrane region" description="Helical" evidence="7">
    <location>
        <begin position="337"/>
        <end position="361"/>
    </location>
</feature>
<feature type="domain" description="ABC3 transporter permease C-terminal" evidence="8">
    <location>
        <begin position="255"/>
        <end position="370"/>
    </location>
</feature>
<dbReference type="PANTHER" id="PTHR30572:SF4">
    <property type="entry name" value="ABC TRANSPORTER PERMEASE YTRF"/>
    <property type="match status" value="1"/>
</dbReference>
<dbReference type="Proteomes" id="UP000553059">
    <property type="component" value="Unassembled WGS sequence"/>
</dbReference>
<evidence type="ECO:0000256" key="6">
    <source>
        <dbReference type="ARBA" id="ARBA00038076"/>
    </source>
</evidence>
<dbReference type="InterPro" id="IPR025857">
    <property type="entry name" value="MacB_PCD"/>
</dbReference>
<keyword evidence="4 7" id="KW-1133">Transmembrane helix</keyword>
<comment type="caution">
    <text evidence="10">The sequence shown here is derived from an EMBL/GenBank/DDBJ whole genome shotgun (WGS) entry which is preliminary data.</text>
</comment>
<evidence type="ECO:0000256" key="5">
    <source>
        <dbReference type="ARBA" id="ARBA00023136"/>
    </source>
</evidence>
<organism evidence="10 11">
    <name type="scientific">Desulfitobacterium dehalogenans</name>
    <dbReference type="NCBI Taxonomy" id="36854"/>
    <lineage>
        <taxon>Bacteria</taxon>
        <taxon>Bacillati</taxon>
        <taxon>Bacillota</taxon>
        <taxon>Clostridia</taxon>
        <taxon>Eubacteriales</taxon>
        <taxon>Desulfitobacteriaceae</taxon>
        <taxon>Desulfitobacterium</taxon>
    </lineage>
</organism>
<feature type="transmembrane region" description="Helical" evidence="7">
    <location>
        <begin position="20"/>
        <end position="42"/>
    </location>
</feature>
<dbReference type="InterPro" id="IPR050250">
    <property type="entry name" value="Macrolide_Exporter_MacB"/>
</dbReference>
<evidence type="ECO:0000256" key="3">
    <source>
        <dbReference type="ARBA" id="ARBA00022692"/>
    </source>
</evidence>
<proteinExistence type="inferred from homology"/>
<dbReference type="Pfam" id="PF02687">
    <property type="entry name" value="FtsX"/>
    <property type="match status" value="1"/>
</dbReference>
<feature type="domain" description="MacB-like periplasmic core" evidence="9">
    <location>
        <begin position="19"/>
        <end position="218"/>
    </location>
</feature>
<dbReference type="GO" id="GO:0022857">
    <property type="term" value="F:transmembrane transporter activity"/>
    <property type="evidence" value="ECO:0007669"/>
    <property type="project" value="TreeGrafter"/>
</dbReference>
<evidence type="ECO:0000256" key="1">
    <source>
        <dbReference type="ARBA" id="ARBA00004651"/>
    </source>
</evidence>
<dbReference type="EMBL" id="DUTF01000158">
    <property type="protein sequence ID" value="HHY26484.1"/>
    <property type="molecule type" value="Genomic_DNA"/>
</dbReference>
<accession>A0A7C6Z3W8</accession>
<dbReference type="AlphaFoldDB" id="A0A7C6Z3W8"/>
<evidence type="ECO:0000256" key="2">
    <source>
        <dbReference type="ARBA" id="ARBA00022475"/>
    </source>
</evidence>
<keyword evidence="3 7" id="KW-0812">Transmembrane</keyword>
<evidence type="ECO:0000259" key="9">
    <source>
        <dbReference type="Pfam" id="PF12704"/>
    </source>
</evidence>
<sequence length="378" mass="40790">MTLNHIALQNLRRRPGKTLFLILTFAFIVSTISALTILALVMKEDLQKSLTEYGANVVISPRSEHLNLSYGGLSVSGVEYEVKKLDADAVEMISQEMGPEVTIAPKVIGSAEAMGKTFMIIGVDFDQELKIKPWWKIEGRVAEDNQVVIGSQLAMNSNLKIGDILDLGKGKYPVVGIMEETGGAEDQGVFTTINTARSLTGITSEWSLIELNTQDTAQTVTQLTSVLRSANVTEVTQLVQGSKESLERFASFSSTISLAMGLIGALVIIVTLAGNVHDRARELGVLRAIGFRQRHILSLLGREVLITSLTGSLLGYIIGVFVPLVLGPLLGYSNVAFALHVGLGSALIAGSLLVGVLAMIYPAWRILKLNLQDVLKFI</sequence>
<dbReference type="GO" id="GO:0005886">
    <property type="term" value="C:plasma membrane"/>
    <property type="evidence" value="ECO:0007669"/>
    <property type="project" value="UniProtKB-SubCell"/>
</dbReference>
<comment type="similarity">
    <text evidence="6">Belongs to the ABC-4 integral membrane protein family.</text>
</comment>
<dbReference type="InterPro" id="IPR003838">
    <property type="entry name" value="ABC3_permease_C"/>
</dbReference>
<feature type="transmembrane region" description="Helical" evidence="7">
    <location>
        <begin position="249"/>
        <end position="273"/>
    </location>
</feature>
<feature type="transmembrane region" description="Helical" evidence="7">
    <location>
        <begin position="304"/>
        <end position="325"/>
    </location>
</feature>
<comment type="subcellular location">
    <subcellularLocation>
        <location evidence="1">Cell membrane</location>
        <topology evidence="1">Multi-pass membrane protein</topology>
    </subcellularLocation>
</comment>
<gene>
    <name evidence="10" type="ORF">GX523_07010</name>
</gene>
<reference evidence="10 11" key="1">
    <citation type="journal article" date="2020" name="Biotechnol. Biofuels">
        <title>New insights from the biogas microbiome by comprehensive genome-resolved metagenomics of nearly 1600 species originating from multiple anaerobic digesters.</title>
        <authorList>
            <person name="Campanaro S."/>
            <person name="Treu L."/>
            <person name="Rodriguez-R L.M."/>
            <person name="Kovalovszki A."/>
            <person name="Ziels R.M."/>
            <person name="Maus I."/>
            <person name="Zhu X."/>
            <person name="Kougias P.G."/>
            <person name="Basile A."/>
            <person name="Luo G."/>
            <person name="Schluter A."/>
            <person name="Konstantinidis K.T."/>
            <person name="Angelidaki I."/>
        </authorList>
    </citation>
    <scope>NUCLEOTIDE SEQUENCE [LARGE SCALE GENOMIC DNA]</scope>
    <source>
        <strain evidence="10">AS05jafATM_4</strain>
    </source>
</reference>
<keyword evidence="2" id="KW-1003">Cell membrane</keyword>
<protein>
    <submittedName>
        <fullName evidence="10">ABC transporter permease</fullName>
    </submittedName>
</protein>
<evidence type="ECO:0000313" key="10">
    <source>
        <dbReference type="EMBL" id="HHY26484.1"/>
    </source>
</evidence>
<name>A0A7C6Z3W8_9FIRM</name>
<keyword evidence="5 7" id="KW-0472">Membrane</keyword>
<evidence type="ECO:0000256" key="7">
    <source>
        <dbReference type="SAM" id="Phobius"/>
    </source>
</evidence>
<evidence type="ECO:0000259" key="8">
    <source>
        <dbReference type="Pfam" id="PF02687"/>
    </source>
</evidence>
<dbReference type="PANTHER" id="PTHR30572">
    <property type="entry name" value="MEMBRANE COMPONENT OF TRANSPORTER-RELATED"/>
    <property type="match status" value="1"/>
</dbReference>
<dbReference type="Pfam" id="PF12704">
    <property type="entry name" value="MacB_PCD"/>
    <property type="match status" value="1"/>
</dbReference>
<evidence type="ECO:0000256" key="4">
    <source>
        <dbReference type="ARBA" id="ARBA00022989"/>
    </source>
</evidence>